<sequence>MYGKRERFDT</sequence>
<dbReference type="EMBL" id="GGEC01012043">
    <property type="protein sequence ID" value="MBW92526.1"/>
    <property type="molecule type" value="Transcribed_RNA"/>
</dbReference>
<reference evidence="1" key="1">
    <citation type="submission" date="2018-02" db="EMBL/GenBank/DDBJ databases">
        <title>Rhizophora mucronata_Transcriptome.</title>
        <authorList>
            <person name="Meera S.P."/>
            <person name="Sreeshan A."/>
            <person name="Augustine A."/>
        </authorList>
    </citation>
    <scope>NUCLEOTIDE SEQUENCE</scope>
    <source>
        <tissue evidence="1">Leaf</tissue>
    </source>
</reference>
<accession>A0A2P2JGA8</accession>
<protein>
    <submittedName>
        <fullName evidence="1">Uncharacterized protein</fullName>
    </submittedName>
</protein>
<proteinExistence type="predicted"/>
<name>A0A2P2JGA8_RHIMU</name>
<organism evidence="1">
    <name type="scientific">Rhizophora mucronata</name>
    <name type="common">Asiatic mangrove</name>
    <dbReference type="NCBI Taxonomy" id="61149"/>
    <lineage>
        <taxon>Eukaryota</taxon>
        <taxon>Viridiplantae</taxon>
        <taxon>Streptophyta</taxon>
        <taxon>Embryophyta</taxon>
        <taxon>Tracheophyta</taxon>
        <taxon>Spermatophyta</taxon>
        <taxon>Magnoliopsida</taxon>
        <taxon>eudicotyledons</taxon>
        <taxon>Gunneridae</taxon>
        <taxon>Pentapetalae</taxon>
        <taxon>rosids</taxon>
        <taxon>fabids</taxon>
        <taxon>Malpighiales</taxon>
        <taxon>Rhizophoraceae</taxon>
        <taxon>Rhizophora</taxon>
    </lineage>
</organism>
<evidence type="ECO:0000313" key="1">
    <source>
        <dbReference type="EMBL" id="MBW92526.1"/>
    </source>
</evidence>